<protein>
    <submittedName>
        <fullName evidence="1">Uncharacterized protein</fullName>
    </submittedName>
</protein>
<comment type="caution">
    <text evidence="1">The sequence shown here is derived from an EMBL/GenBank/DDBJ whole genome shotgun (WGS) entry which is preliminary data.</text>
</comment>
<dbReference type="EMBL" id="BPLQ01008329">
    <property type="protein sequence ID" value="GIY36606.1"/>
    <property type="molecule type" value="Genomic_DNA"/>
</dbReference>
<reference evidence="1 2" key="1">
    <citation type="submission" date="2021-06" db="EMBL/GenBank/DDBJ databases">
        <title>Caerostris darwini draft genome.</title>
        <authorList>
            <person name="Kono N."/>
            <person name="Arakawa K."/>
        </authorList>
    </citation>
    <scope>NUCLEOTIDE SEQUENCE [LARGE SCALE GENOMIC DNA]</scope>
</reference>
<keyword evidence="2" id="KW-1185">Reference proteome</keyword>
<organism evidence="1 2">
    <name type="scientific">Caerostris darwini</name>
    <dbReference type="NCBI Taxonomy" id="1538125"/>
    <lineage>
        <taxon>Eukaryota</taxon>
        <taxon>Metazoa</taxon>
        <taxon>Ecdysozoa</taxon>
        <taxon>Arthropoda</taxon>
        <taxon>Chelicerata</taxon>
        <taxon>Arachnida</taxon>
        <taxon>Araneae</taxon>
        <taxon>Araneomorphae</taxon>
        <taxon>Entelegynae</taxon>
        <taxon>Araneoidea</taxon>
        <taxon>Araneidae</taxon>
        <taxon>Caerostris</taxon>
    </lineage>
</organism>
<dbReference type="Proteomes" id="UP001054837">
    <property type="component" value="Unassembled WGS sequence"/>
</dbReference>
<proteinExistence type="predicted"/>
<dbReference type="AlphaFoldDB" id="A0AAV4STY0"/>
<name>A0AAV4STY0_9ARAC</name>
<evidence type="ECO:0000313" key="1">
    <source>
        <dbReference type="EMBL" id="GIY36606.1"/>
    </source>
</evidence>
<accession>A0AAV4STY0</accession>
<gene>
    <name evidence="1" type="ORF">CDAR_111171</name>
</gene>
<sequence>MFQKERKTNPGNTFRLGVLGFCFGKVLLLRITEEFFKHNEPTSVLPSGHDVIPRWRKKIKKSSKSNAFPNVYKLSVLTIANESVCPE</sequence>
<evidence type="ECO:0000313" key="2">
    <source>
        <dbReference type="Proteomes" id="UP001054837"/>
    </source>
</evidence>